<evidence type="ECO:0000313" key="1">
    <source>
        <dbReference type="EMBL" id="CAI9102313.1"/>
    </source>
</evidence>
<dbReference type="AlphaFoldDB" id="A0AAV1D5Y2"/>
<keyword evidence="2" id="KW-1185">Reference proteome</keyword>
<dbReference type="EMBL" id="OX459121">
    <property type="protein sequence ID" value="CAI9102313.1"/>
    <property type="molecule type" value="Genomic_DNA"/>
</dbReference>
<proteinExistence type="predicted"/>
<dbReference type="SUPFAM" id="SSF53254">
    <property type="entry name" value="Phosphoglycerate mutase-like"/>
    <property type="match status" value="1"/>
</dbReference>
<evidence type="ECO:0000313" key="2">
    <source>
        <dbReference type="Proteomes" id="UP001161247"/>
    </source>
</evidence>
<dbReference type="PANTHER" id="PTHR46192">
    <property type="entry name" value="BROAD-RANGE ACID PHOSPHATASE DET1"/>
    <property type="match status" value="1"/>
</dbReference>
<dbReference type="Proteomes" id="UP001161247">
    <property type="component" value="Chromosome 4"/>
</dbReference>
<name>A0AAV1D5Y2_OLDCO</name>
<reference evidence="1" key="1">
    <citation type="submission" date="2023-03" db="EMBL/GenBank/DDBJ databases">
        <authorList>
            <person name="Julca I."/>
        </authorList>
    </citation>
    <scope>NUCLEOTIDE SEQUENCE</scope>
</reference>
<dbReference type="Pfam" id="PF00300">
    <property type="entry name" value="His_Phos_1"/>
    <property type="match status" value="1"/>
</dbReference>
<dbReference type="InterPro" id="IPR029033">
    <property type="entry name" value="His_PPase_superfam"/>
</dbReference>
<accession>A0AAV1D5Y2</accession>
<dbReference type="Gene3D" id="3.40.50.1240">
    <property type="entry name" value="Phosphoglycerate mutase-like"/>
    <property type="match status" value="1"/>
</dbReference>
<organism evidence="1 2">
    <name type="scientific">Oldenlandia corymbosa var. corymbosa</name>
    <dbReference type="NCBI Taxonomy" id="529605"/>
    <lineage>
        <taxon>Eukaryota</taxon>
        <taxon>Viridiplantae</taxon>
        <taxon>Streptophyta</taxon>
        <taxon>Embryophyta</taxon>
        <taxon>Tracheophyta</taxon>
        <taxon>Spermatophyta</taxon>
        <taxon>Magnoliopsida</taxon>
        <taxon>eudicotyledons</taxon>
        <taxon>Gunneridae</taxon>
        <taxon>Pentapetalae</taxon>
        <taxon>asterids</taxon>
        <taxon>lamiids</taxon>
        <taxon>Gentianales</taxon>
        <taxon>Rubiaceae</taxon>
        <taxon>Rubioideae</taxon>
        <taxon>Spermacoceae</taxon>
        <taxon>Hedyotis-Oldenlandia complex</taxon>
        <taxon>Oldenlandia</taxon>
    </lineage>
</organism>
<protein>
    <submittedName>
        <fullName evidence="1">OLC1v1000560C1</fullName>
    </submittedName>
</protein>
<dbReference type="InterPro" id="IPR052765">
    <property type="entry name" value="PGM-Related"/>
</dbReference>
<dbReference type="InterPro" id="IPR013078">
    <property type="entry name" value="His_Pase_superF_clade-1"/>
</dbReference>
<sequence length="237" mass="27591">MDSSGDHSPNWNAYFFVSPYARTKSTAQGICGEIIQDICREKCGENCQGICWSVLSERVVGIKEECRIREQDFANFQTKGEISGIRTARNNYGTFFFRYPKGESPADIYDRISTFLKTLWRDIDMKRLSSDPSSPELSIVIVSNGTTIRVFLTRWFKWSAEQYNELWETGNCEIRVMTKGPIGEYSLAFEHDEETMKRWGLFEDTIKDQIHRKDAKPGEYVWKENSETYIENFLSRT</sequence>
<gene>
    <name evidence="1" type="ORF">OLC1_LOCUS11677</name>
</gene>